<dbReference type="STRING" id="443218.AS9A_0377"/>
<proteinExistence type="predicted"/>
<reference evidence="1 2" key="1">
    <citation type="journal article" date="2011" name="J. Bacteriol.">
        <title>Complete genome sequence of Amycolicicoccus subflavus DQS3-9A1T, an actinomycete isolated from crude oil-polluted soil.</title>
        <authorList>
            <person name="Cai M."/>
            <person name="Chen W.M."/>
            <person name="Nie Y."/>
            <person name="Chi C.Q."/>
            <person name="Wang Y.N."/>
            <person name="Tang Y.Q."/>
            <person name="Li G.Y."/>
            <person name="Wu X.L."/>
        </authorList>
    </citation>
    <scope>NUCLEOTIDE SEQUENCE [LARGE SCALE GENOMIC DNA]</scope>
    <source>
        <strain evidence="2">DSM 45089 / DQS3-9A1</strain>
    </source>
</reference>
<organism evidence="1 2">
    <name type="scientific">Hoyosella subflava (strain DSM 45089 / JCM 17490 / NBRC 109087 / DQS3-9A1)</name>
    <name type="common">Amycolicicoccus subflavus</name>
    <dbReference type="NCBI Taxonomy" id="443218"/>
    <lineage>
        <taxon>Bacteria</taxon>
        <taxon>Bacillati</taxon>
        <taxon>Actinomycetota</taxon>
        <taxon>Actinomycetes</taxon>
        <taxon>Mycobacteriales</taxon>
        <taxon>Hoyosellaceae</taxon>
        <taxon>Hoyosella</taxon>
    </lineage>
</organism>
<dbReference type="eggNOG" id="ENOG5032UEI">
    <property type="taxonomic scope" value="Bacteria"/>
</dbReference>
<dbReference type="Proteomes" id="UP000009235">
    <property type="component" value="Chromosome"/>
</dbReference>
<name>F6EH12_HOYSD</name>
<evidence type="ECO:0000313" key="1">
    <source>
        <dbReference type="EMBL" id="AEF38836.1"/>
    </source>
</evidence>
<dbReference type="AlphaFoldDB" id="F6EH12"/>
<keyword evidence="2" id="KW-1185">Reference proteome</keyword>
<dbReference type="KEGG" id="asd:AS9A_0377"/>
<sequence>MAAAPTLIFLLEWEACAEWSRHDAPTPRVSRYSGDVDETVEAALSALDAEDPAIAADAIHAWEKLAEISPPEGPTQASVQHLCWAALREQDERDPQRAWAQSCALAALLQRLGRMRYAAIARGETTRRLLFLMDPDEWSEAYRLALETSGVEPPDTDQVTWQHMCTSEELAIVEQISSTLEVAAVTGEFGTGERKNETAERRAKLTHAVLATERKGRPLLEDVVDCRIDLWSSLSETRAAMYEGLLDGLHSAAVVPHTVARRVHRFLTLLGEGKPVSANGALPAELDQVILEEEPEAHPWWSDLQTPAAHQLSELWKLLQRMRVVRRVRGRIVPTPRARDAGIDDALGFLLRDWLGPSYTTETIAAEALMAVIGRGQGITLDPAGPALGDDDVDPTILAATLLADEGWTASGDEIEPYSVAPFVDRAIGELRTLGVVTRPGLAPHVLKDEVVTFALGVLRQRLLHARFPVHTRFRQW</sequence>
<evidence type="ECO:0000313" key="2">
    <source>
        <dbReference type="Proteomes" id="UP000009235"/>
    </source>
</evidence>
<gene>
    <name evidence="1" type="ordered locus">AS9A_0377</name>
</gene>
<dbReference type="EMBL" id="CP002786">
    <property type="protein sequence ID" value="AEF38836.1"/>
    <property type="molecule type" value="Genomic_DNA"/>
</dbReference>
<dbReference type="HOGENOM" id="CLU_631460_0_0_11"/>
<protein>
    <submittedName>
        <fullName evidence="1">Uncharacterized protein</fullName>
    </submittedName>
</protein>
<accession>F6EH12</accession>